<dbReference type="RefSeq" id="XP_030846294.1">
    <property type="nucleotide sequence ID" value="XM_030990434.1"/>
</dbReference>
<protein>
    <submittedName>
        <fullName evidence="1">Uncharacterized protein</fullName>
    </submittedName>
</protein>
<dbReference type="Proteomes" id="UP000007110">
    <property type="component" value="Unassembled WGS sequence"/>
</dbReference>
<dbReference type="KEGG" id="spu:115926069"/>
<dbReference type="EnsemblMetazoa" id="XM_030990434">
    <property type="protein sequence ID" value="XP_030846294"/>
    <property type="gene ID" value="LOC115926069"/>
</dbReference>
<reference evidence="2" key="1">
    <citation type="submission" date="2015-02" db="EMBL/GenBank/DDBJ databases">
        <title>Genome sequencing for Strongylocentrotus purpuratus.</title>
        <authorList>
            <person name="Murali S."/>
            <person name="Liu Y."/>
            <person name="Vee V."/>
            <person name="English A."/>
            <person name="Wang M."/>
            <person name="Skinner E."/>
            <person name="Han Y."/>
            <person name="Muzny D.M."/>
            <person name="Worley K.C."/>
            <person name="Gibbs R.A."/>
        </authorList>
    </citation>
    <scope>NUCLEOTIDE SEQUENCE</scope>
</reference>
<dbReference type="InParanoid" id="A0A7M7T160"/>
<evidence type="ECO:0000313" key="2">
    <source>
        <dbReference type="Proteomes" id="UP000007110"/>
    </source>
</evidence>
<organism evidence="1 2">
    <name type="scientific">Strongylocentrotus purpuratus</name>
    <name type="common">Purple sea urchin</name>
    <dbReference type="NCBI Taxonomy" id="7668"/>
    <lineage>
        <taxon>Eukaryota</taxon>
        <taxon>Metazoa</taxon>
        <taxon>Echinodermata</taxon>
        <taxon>Eleutherozoa</taxon>
        <taxon>Echinozoa</taxon>
        <taxon>Echinoidea</taxon>
        <taxon>Euechinoidea</taxon>
        <taxon>Echinacea</taxon>
        <taxon>Camarodonta</taxon>
        <taxon>Echinidea</taxon>
        <taxon>Strongylocentrotidae</taxon>
        <taxon>Strongylocentrotus</taxon>
    </lineage>
</organism>
<accession>A0A7M7T160</accession>
<keyword evidence="2" id="KW-1185">Reference proteome</keyword>
<sequence length="153" mass="17588">MANLPQDEEVQPAYDLERNGLQREEHVAKAGRYYSLDQREKVKFEALLKGYLKPSGIGSEVFLKNLICFSRYETRCPPPRRYVQESTLLVKEVCIFMADPFMSYMQKHFVHVPLSLSLLLGAGRGGRMTVPEFQRDLQRIHSGMFPVLHALAD</sequence>
<evidence type="ECO:0000313" key="1">
    <source>
        <dbReference type="EnsemblMetazoa" id="XP_030846294"/>
    </source>
</evidence>
<name>A0A7M7T160_STRPU</name>
<reference evidence="1" key="2">
    <citation type="submission" date="2021-01" db="UniProtKB">
        <authorList>
            <consortium name="EnsemblMetazoa"/>
        </authorList>
    </citation>
    <scope>IDENTIFICATION</scope>
</reference>
<dbReference type="GeneID" id="115926069"/>
<proteinExistence type="predicted"/>
<dbReference type="AlphaFoldDB" id="A0A7M7T160"/>